<dbReference type="InterPro" id="IPR050109">
    <property type="entry name" value="HTH-type_TetR-like_transc_reg"/>
</dbReference>
<keyword evidence="8" id="KW-1185">Reference proteome</keyword>
<evidence type="ECO:0000256" key="3">
    <source>
        <dbReference type="ARBA" id="ARBA00023163"/>
    </source>
</evidence>
<dbReference type="InterPro" id="IPR001647">
    <property type="entry name" value="HTH_TetR"/>
</dbReference>
<dbReference type="OrthoDB" id="8534868at2"/>
<reference evidence="8" key="1">
    <citation type="submission" date="2016-10" db="EMBL/GenBank/DDBJ databases">
        <authorList>
            <person name="Varghese N."/>
            <person name="Submissions S."/>
        </authorList>
    </citation>
    <scope>NUCLEOTIDE SEQUENCE [LARGE SCALE GENOMIC DNA]</scope>
    <source>
        <strain evidence="8">ATCC 700689</strain>
    </source>
</reference>
<sequence>MRSESEPVILPTSGQRGPAEHDRRVQIINVAEALFREAGYRKTSVADLSKAMGISTAYIYRFFKSKQAIGEAICAHTLEKLDTQLQEVVDMDLSPTRRFRLFMRTALKLSYELFVIESAVNEVVVAAIEGGWCTAAGHKAQIYSMLERILEEGRQTGEFEKKSPLDEVADGLAEVIMPYTNPRCLEQRTWDELERGMNATTNLVLRSLAP</sequence>
<dbReference type="InterPro" id="IPR009057">
    <property type="entry name" value="Homeodomain-like_sf"/>
</dbReference>
<dbReference type="Pfam" id="PF00440">
    <property type="entry name" value="TetR_N"/>
    <property type="match status" value="1"/>
</dbReference>
<accession>A0A1G8EEU4</accession>
<evidence type="ECO:0000256" key="2">
    <source>
        <dbReference type="ARBA" id="ARBA00023125"/>
    </source>
</evidence>
<dbReference type="Gene3D" id="1.10.357.10">
    <property type="entry name" value="Tetracycline Repressor, domain 2"/>
    <property type="match status" value="1"/>
</dbReference>
<evidence type="ECO:0000256" key="5">
    <source>
        <dbReference type="SAM" id="MobiDB-lite"/>
    </source>
</evidence>
<dbReference type="EMBL" id="FNCO01000007">
    <property type="protein sequence ID" value="SDH68396.1"/>
    <property type="molecule type" value="Genomic_DNA"/>
</dbReference>
<dbReference type="SUPFAM" id="SSF46689">
    <property type="entry name" value="Homeodomain-like"/>
    <property type="match status" value="1"/>
</dbReference>
<dbReference type="GO" id="GO:0003700">
    <property type="term" value="F:DNA-binding transcription factor activity"/>
    <property type="evidence" value="ECO:0007669"/>
    <property type="project" value="TreeGrafter"/>
</dbReference>
<feature type="DNA-binding region" description="H-T-H motif" evidence="4">
    <location>
        <begin position="44"/>
        <end position="63"/>
    </location>
</feature>
<dbReference type="InterPro" id="IPR036271">
    <property type="entry name" value="Tet_transcr_reg_TetR-rel_C_sf"/>
</dbReference>
<dbReference type="PANTHER" id="PTHR30055:SF234">
    <property type="entry name" value="HTH-TYPE TRANSCRIPTIONAL REGULATOR BETI"/>
    <property type="match status" value="1"/>
</dbReference>
<dbReference type="GO" id="GO:0000976">
    <property type="term" value="F:transcription cis-regulatory region binding"/>
    <property type="evidence" value="ECO:0007669"/>
    <property type="project" value="TreeGrafter"/>
</dbReference>
<evidence type="ECO:0000313" key="8">
    <source>
        <dbReference type="Proteomes" id="UP000182894"/>
    </source>
</evidence>
<dbReference type="PROSITE" id="PS50977">
    <property type="entry name" value="HTH_TETR_2"/>
    <property type="match status" value="1"/>
</dbReference>
<dbReference type="PROSITE" id="PS01081">
    <property type="entry name" value="HTH_TETR_1"/>
    <property type="match status" value="1"/>
</dbReference>
<dbReference type="SUPFAM" id="SSF48498">
    <property type="entry name" value="Tetracyclin repressor-like, C-terminal domain"/>
    <property type="match status" value="1"/>
</dbReference>
<dbReference type="STRING" id="89065.SAMN05216605_107334"/>
<keyword evidence="2 4" id="KW-0238">DNA-binding</keyword>
<evidence type="ECO:0000256" key="1">
    <source>
        <dbReference type="ARBA" id="ARBA00023015"/>
    </source>
</evidence>
<feature type="domain" description="HTH tetR-type" evidence="6">
    <location>
        <begin position="21"/>
        <end position="81"/>
    </location>
</feature>
<dbReference type="AlphaFoldDB" id="A0A1G8EEU4"/>
<dbReference type="Proteomes" id="UP000182894">
    <property type="component" value="Unassembled WGS sequence"/>
</dbReference>
<dbReference type="InterPro" id="IPR023772">
    <property type="entry name" value="DNA-bd_HTH_TetR-type_CS"/>
</dbReference>
<protein>
    <submittedName>
        <fullName evidence="7">Transcriptional regulator, TetR family</fullName>
    </submittedName>
</protein>
<dbReference type="InterPro" id="IPR041478">
    <property type="entry name" value="TetR_C_27"/>
</dbReference>
<dbReference type="PANTHER" id="PTHR30055">
    <property type="entry name" value="HTH-TYPE TRANSCRIPTIONAL REGULATOR RUTR"/>
    <property type="match status" value="1"/>
</dbReference>
<evidence type="ECO:0000256" key="4">
    <source>
        <dbReference type="PROSITE-ProRule" id="PRU00335"/>
    </source>
</evidence>
<gene>
    <name evidence="7" type="ORF">SAMN05216605_107334</name>
</gene>
<dbReference type="Pfam" id="PF17935">
    <property type="entry name" value="TetR_C_27"/>
    <property type="match status" value="1"/>
</dbReference>
<proteinExistence type="predicted"/>
<evidence type="ECO:0000259" key="6">
    <source>
        <dbReference type="PROSITE" id="PS50977"/>
    </source>
</evidence>
<evidence type="ECO:0000313" key="7">
    <source>
        <dbReference type="EMBL" id="SDH68396.1"/>
    </source>
</evidence>
<dbReference type="PRINTS" id="PR00455">
    <property type="entry name" value="HTHTETR"/>
</dbReference>
<name>A0A1G8EEU4_9PSED</name>
<keyword evidence="3" id="KW-0804">Transcription</keyword>
<organism evidence="7 8">
    <name type="scientific">Pseudomonas abietaniphila</name>
    <dbReference type="NCBI Taxonomy" id="89065"/>
    <lineage>
        <taxon>Bacteria</taxon>
        <taxon>Pseudomonadati</taxon>
        <taxon>Pseudomonadota</taxon>
        <taxon>Gammaproteobacteria</taxon>
        <taxon>Pseudomonadales</taxon>
        <taxon>Pseudomonadaceae</taxon>
        <taxon>Pseudomonas</taxon>
    </lineage>
</organism>
<feature type="region of interest" description="Disordered" evidence="5">
    <location>
        <begin position="1"/>
        <end position="20"/>
    </location>
</feature>
<keyword evidence="1" id="KW-0805">Transcription regulation</keyword>